<evidence type="ECO:0000256" key="6">
    <source>
        <dbReference type="PROSITE-ProRule" id="PRU01240"/>
    </source>
</evidence>
<dbReference type="EMBL" id="CP116346">
    <property type="protein sequence ID" value="WIT12152.1"/>
    <property type="molecule type" value="Genomic_DNA"/>
</dbReference>
<evidence type="ECO:0000313" key="10">
    <source>
        <dbReference type="Proteomes" id="UP001177769"/>
    </source>
</evidence>
<reference evidence="9" key="1">
    <citation type="submission" date="2023-01" db="EMBL/GenBank/DDBJ databases">
        <title>Whole genome sequence of Paucibacter sp. S2-9 isolated from pond sediment.</title>
        <authorList>
            <person name="Jung J.Y."/>
        </authorList>
    </citation>
    <scope>NUCLEOTIDE SEQUENCE</scope>
    <source>
        <strain evidence="9">S2-9</strain>
    </source>
</reference>
<dbReference type="AlphaFoldDB" id="A0AA95NFV8"/>
<keyword evidence="3 6" id="KW-0378">Hydrolase</keyword>
<name>A0AA95NFV8_9BURK</name>
<keyword evidence="2 6" id="KW-0645">Protease</keyword>
<gene>
    <name evidence="9" type="ORF">PFX98_00680</name>
</gene>
<dbReference type="Proteomes" id="UP001177769">
    <property type="component" value="Chromosome"/>
</dbReference>
<evidence type="ECO:0000256" key="7">
    <source>
        <dbReference type="SAM" id="SignalP"/>
    </source>
</evidence>
<dbReference type="InterPro" id="IPR000209">
    <property type="entry name" value="Peptidase_S8/S53_dom"/>
</dbReference>
<dbReference type="KEGG" id="pais:PFX98_00680"/>
<feature type="active site" description="Charge relay system" evidence="5 6">
    <location>
        <position position="139"/>
    </location>
</feature>
<dbReference type="GO" id="GO:0006508">
    <property type="term" value="P:proteolysis"/>
    <property type="evidence" value="ECO:0007669"/>
    <property type="project" value="UniProtKB-KW"/>
</dbReference>
<dbReference type="InterPro" id="IPR036852">
    <property type="entry name" value="Peptidase_S8/S53_dom_sf"/>
</dbReference>
<dbReference type="InterPro" id="IPR023828">
    <property type="entry name" value="Peptidase_S8_Ser-AS"/>
</dbReference>
<evidence type="ECO:0000256" key="2">
    <source>
        <dbReference type="ARBA" id="ARBA00022670"/>
    </source>
</evidence>
<feature type="signal peptide" evidence="7">
    <location>
        <begin position="1"/>
        <end position="29"/>
    </location>
</feature>
<protein>
    <submittedName>
        <fullName evidence="9">S8 family serine peptidase</fullName>
    </submittedName>
</protein>
<evidence type="ECO:0000313" key="9">
    <source>
        <dbReference type="EMBL" id="WIT12152.1"/>
    </source>
</evidence>
<keyword evidence="4 6" id="KW-0720">Serine protease</keyword>
<dbReference type="RefSeq" id="WP_285233245.1">
    <property type="nucleotide sequence ID" value="NZ_CP116346.1"/>
</dbReference>
<keyword evidence="7" id="KW-0732">Signal</keyword>
<dbReference type="InterPro" id="IPR050131">
    <property type="entry name" value="Peptidase_S8_subtilisin-like"/>
</dbReference>
<dbReference type="PROSITE" id="PS00138">
    <property type="entry name" value="SUBTILASE_SER"/>
    <property type="match status" value="1"/>
</dbReference>
<dbReference type="Pfam" id="PF00082">
    <property type="entry name" value="Peptidase_S8"/>
    <property type="match status" value="1"/>
</dbReference>
<dbReference type="PROSITE" id="PS51892">
    <property type="entry name" value="SUBTILASE"/>
    <property type="match status" value="1"/>
</dbReference>
<feature type="active site" description="Charge relay system" evidence="5 6">
    <location>
        <position position="364"/>
    </location>
</feature>
<evidence type="ECO:0000256" key="1">
    <source>
        <dbReference type="ARBA" id="ARBA00011073"/>
    </source>
</evidence>
<evidence type="ECO:0000256" key="4">
    <source>
        <dbReference type="ARBA" id="ARBA00022825"/>
    </source>
</evidence>
<evidence type="ECO:0000256" key="5">
    <source>
        <dbReference type="PIRSR" id="PIRSR615500-1"/>
    </source>
</evidence>
<dbReference type="PANTHER" id="PTHR43806:SF11">
    <property type="entry name" value="CEREVISIN-RELATED"/>
    <property type="match status" value="1"/>
</dbReference>
<dbReference type="PRINTS" id="PR00723">
    <property type="entry name" value="SUBTILISIN"/>
</dbReference>
<dbReference type="SUPFAM" id="SSF52743">
    <property type="entry name" value="Subtilisin-like"/>
    <property type="match status" value="1"/>
</dbReference>
<dbReference type="GO" id="GO:0004252">
    <property type="term" value="F:serine-type endopeptidase activity"/>
    <property type="evidence" value="ECO:0007669"/>
    <property type="project" value="UniProtKB-UniRule"/>
</dbReference>
<organism evidence="9 10">
    <name type="scientific">Paucibacter sediminis</name>
    <dbReference type="NCBI Taxonomy" id="3019553"/>
    <lineage>
        <taxon>Bacteria</taxon>
        <taxon>Pseudomonadati</taxon>
        <taxon>Pseudomonadota</taxon>
        <taxon>Betaproteobacteria</taxon>
        <taxon>Burkholderiales</taxon>
        <taxon>Sphaerotilaceae</taxon>
        <taxon>Roseateles</taxon>
    </lineage>
</organism>
<dbReference type="PANTHER" id="PTHR43806">
    <property type="entry name" value="PEPTIDASE S8"/>
    <property type="match status" value="1"/>
</dbReference>
<sequence length="436" mass="43813">MEKLSFQAKGSITLAATLLLLGMSSPGQADTAVLIDGGTANARCTLGYPGSGGPDQLSACQWDMAVIKAGAARAKATGKGVKVGVIDGGIDFYHPDLVGAIDVARSCSFIYGSTPTADPAEIANGDCTNKGAVQDLGGHGTHTATTIGARANGIGIIGVAPEASIVALKACTISGYCFADSVAAALRYAGDQGLDVVNLSLFADPYLYYCANEAGQRAMLRELQDAARYAQSRGVVIVAAAGNEAQDLGHPSTDDISPDWPPGGAIGRVVRNNCRVAPAELPGVITVSATGVRTLASYSNVGTPVDVAAPGGDASQTAGTVFGRGRVLAGWSITDATGTWEALIGANRAVESGGGRYVWISGTSMASPHAAGVAALIRERHPGMPAGAVAALLRASASPMACPADWPSGDARQCTGGMGNTSFFGAGMLDAAAAVK</sequence>
<accession>A0AA95NFV8</accession>
<feature type="chain" id="PRO_5041692397" evidence="7">
    <location>
        <begin position="30"/>
        <end position="436"/>
    </location>
</feature>
<comment type="similarity">
    <text evidence="1 6">Belongs to the peptidase S8 family.</text>
</comment>
<dbReference type="InterPro" id="IPR015500">
    <property type="entry name" value="Peptidase_S8_subtilisin-rel"/>
</dbReference>
<evidence type="ECO:0000256" key="3">
    <source>
        <dbReference type="ARBA" id="ARBA00022801"/>
    </source>
</evidence>
<keyword evidence="10" id="KW-1185">Reference proteome</keyword>
<dbReference type="Gene3D" id="3.40.50.200">
    <property type="entry name" value="Peptidase S8/S53 domain"/>
    <property type="match status" value="1"/>
</dbReference>
<feature type="active site" description="Charge relay system" evidence="5 6">
    <location>
        <position position="87"/>
    </location>
</feature>
<proteinExistence type="inferred from homology"/>
<feature type="domain" description="Peptidase S8/S53" evidence="8">
    <location>
        <begin position="78"/>
        <end position="410"/>
    </location>
</feature>
<evidence type="ECO:0000259" key="8">
    <source>
        <dbReference type="Pfam" id="PF00082"/>
    </source>
</evidence>